<dbReference type="GO" id="GO:0008270">
    <property type="term" value="F:zinc ion binding"/>
    <property type="evidence" value="ECO:0007669"/>
    <property type="project" value="InterPro"/>
</dbReference>
<accession>A0A7C9TQY2</accession>
<evidence type="ECO:0000313" key="9">
    <source>
        <dbReference type="EMBL" id="NEM90944.1"/>
    </source>
</evidence>
<evidence type="ECO:0000259" key="8">
    <source>
        <dbReference type="Pfam" id="PF08240"/>
    </source>
</evidence>
<dbReference type="Proteomes" id="UP000479756">
    <property type="component" value="Unassembled WGS sequence"/>
</dbReference>
<dbReference type="SUPFAM" id="SSF51735">
    <property type="entry name" value="NAD(P)-binding Rossmann-fold domains"/>
    <property type="match status" value="1"/>
</dbReference>
<dbReference type="SUPFAM" id="SSF50129">
    <property type="entry name" value="GroES-like"/>
    <property type="match status" value="1"/>
</dbReference>
<feature type="domain" description="Alcohol dehydrogenase-like C-terminal" evidence="7">
    <location>
        <begin position="182"/>
        <end position="302"/>
    </location>
</feature>
<evidence type="ECO:0000256" key="3">
    <source>
        <dbReference type="ARBA" id="ARBA00022723"/>
    </source>
</evidence>
<gene>
    <name evidence="9" type="ORF">G3T37_06200</name>
</gene>
<dbReference type="Gene3D" id="3.40.50.720">
    <property type="entry name" value="NAD(P)-binding Rossmann-like Domain"/>
    <property type="match status" value="1"/>
</dbReference>
<keyword evidence="5" id="KW-0560">Oxidoreductase</keyword>
<name>A0A7C9TQY2_9MICO</name>
<evidence type="ECO:0000256" key="2">
    <source>
        <dbReference type="ARBA" id="ARBA00008072"/>
    </source>
</evidence>
<dbReference type="RefSeq" id="WP_163472645.1">
    <property type="nucleotide sequence ID" value="NZ_JAAGWZ010000002.1"/>
</dbReference>
<protein>
    <submittedName>
        <fullName evidence="9">Alcohol dehydrogenase catalytic domain-containing protein</fullName>
    </submittedName>
</protein>
<comment type="caution">
    <text evidence="9">The sequence shown here is derived from an EMBL/GenBank/DDBJ whole genome shotgun (WGS) entry which is preliminary data.</text>
</comment>
<keyword evidence="10" id="KW-1185">Reference proteome</keyword>
<evidence type="ECO:0000259" key="7">
    <source>
        <dbReference type="Pfam" id="PF00107"/>
    </source>
</evidence>
<dbReference type="PANTHER" id="PTHR43161">
    <property type="entry name" value="SORBITOL DEHYDROGENASE"/>
    <property type="match status" value="1"/>
</dbReference>
<dbReference type="Pfam" id="PF00107">
    <property type="entry name" value="ADH_zinc_N"/>
    <property type="match status" value="1"/>
</dbReference>
<comment type="similarity">
    <text evidence="2 6">Belongs to the zinc-containing alcohol dehydrogenase family.</text>
</comment>
<comment type="cofactor">
    <cofactor evidence="1 6">
        <name>Zn(2+)</name>
        <dbReference type="ChEBI" id="CHEBI:29105"/>
    </cofactor>
</comment>
<reference evidence="9 10" key="1">
    <citation type="journal article" date="2014" name="Int. J. Syst. Evol. Microbiol.">
        <title>Description of Galbitalea soli gen. nov., sp. nov., and Frondihabitans sucicola sp. nov.</title>
        <authorList>
            <person name="Kim S.J."/>
            <person name="Lim J.M."/>
            <person name="Ahn J.H."/>
            <person name="Weon H.Y."/>
            <person name="Hamada M."/>
            <person name="Suzuki K."/>
            <person name="Ahn T.Y."/>
            <person name="Kwon S.W."/>
        </authorList>
    </citation>
    <scope>NUCLEOTIDE SEQUENCE [LARGE SCALE GENOMIC DNA]</scope>
    <source>
        <strain evidence="9 10">NBRC 108727</strain>
    </source>
</reference>
<evidence type="ECO:0000256" key="6">
    <source>
        <dbReference type="RuleBase" id="RU361277"/>
    </source>
</evidence>
<sequence>MKALVAHGAGDLRIEDREAREPGSGEVLIRMTHGGICGSDLHYYKEGRVGAFAITEPLVLGHEVAGRVERDGRASDDPNALPVGTPVTLHPASYDRQNPEFDPARPTISPGARYLGSAATTPHTQGGFSEFVTARTDQVRVLPEGLPLSRGVLAEPLGVGLHAIARAGGVDGRRVLISGSGPIGLLALRAAVLAGATEVWASDVLERPLALARQLGAAGTVALRSEQVPTRAFDVVIEAAGVPAATSTAIRAVRSGGVVVQVGMVPGTPEPYALAELVSREIDLRGAFRFDTEIDTAIEMLARDPLFDLVVTHSFAADDAVAAFAVAADSAVSSKVVLRLWGAEGED</sequence>
<dbReference type="AlphaFoldDB" id="A0A7C9TQY2"/>
<dbReference type="InterPro" id="IPR013149">
    <property type="entry name" value="ADH-like_C"/>
</dbReference>
<dbReference type="PROSITE" id="PS00059">
    <property type="entry name" value="ADH_ZINC"/>
    <property type="match status" value="1"/>
</dbReference>
<organism evidence="9 10">
    <name type="scientific">Galbitalea soli</name>
    <dbReference type="NCBI Taxonomy" id="1268042"/>
    <lineage>
        <taxon>Bacteria</taxon>
        <taxon>Bacillati</taxon>
        <taxon>Actinomycetota</taxon>
        <taxon>Actinomycetes</taxon>
        <taxon>Micrococcales</taxon>
        <taxon>Microbacteriaceae</taxon>
        <taxon>Galbitalea</taxon>
    </lineage>
</organism>
<evidence type="ECO:0000256" key="1">
    <source>
        <dbReference type="ARBA" id="ARBA00001947"/>
    </source>
</evidence>
<dbReference type="Gene3D" id="3.90.180.10">
    <property type="entry name" value="Medium-chain alcohol dehydrogenases, catalytic domain"/>
    <property type="match status" value="1"/>
</dbReference>
<keyword evidence="3 6" id="KW-0479">Metal-binding</keyword>
<dbReference type="InterPro" id="IPR002328">
    <property type="entry name" value="ADH_Zn_CS"/>
</dbReference>
<dbReference type="InterPro" id="IPR036291">
    <property type="entry name" value="NAD(P)-bd_dom_sf"/>
</dbReference>
<dbReference type="InterPro" id="IPR011032">
    <property type="entry name" value="GroES-like_sf"/>
</dbReference>
<dbReference type="InterPro" id="IPR013154">
    <property type="entry name" value="ADH-like_N"/>
</dbReference>
<dbReference type="PANTHER" id="PTHR43161:SF9">
    <property type="entry name" value="SORBITOL DEHYDROGENASE"/>
    <property type="match status" value="1"/>
</dbReference>
<evidence type="ECO:0000313" key="10">
    <source>
        <dbReference type="Proteomes" id="UP000479756"/>
    </source>
</evidence>
<evidence type="ECO:0000256" key="5">
    <source>
        <dbReference type="ARBA" id="ARBA00023002"/>
    </source>
</evidence>
<dbReference type="GO" id="GO:0016491">
    <property type="term" value="F:oxidoreductase activity"/>
    <property type="evidence" value="ECO:0007669"/>
    <property type="project" value="UniProtKB-KW"/>
</dbReference>
<keyword evidence="4 6" id="KW-0862">Zinc</keyword>
<feature type="domain" description="Alcohol dehydrogenase-like N-terminal" evidence="8">
    <location>
        <begin position="23"/>
        <end position="143"/>
    </location>
</feature>
<dbReference type="EMBL" id="JAAGWZ010000002">
    <property type="protein sequence ID" value="NEM90944.1"/>
    <property type="molecule type" value="Genomic_DNA"/>
</dbReference>
<dbReference type="Pfam" id="PF08240">
    <property type="entry name" value="ADH_N"/>
    <property type="match status" value="1"/>
</dbReference>
<evidence type="ECO:0000256" key="4">
    <source>
        <dbReference type="ARBA" id="ARBA00022833"/>
    </source>
</evidence>
<proteinExistence type="inferred from homology"/>